<dbReference type="GO" id="GO:0016853">
    <property type="term" value="F:isomerase activity"/>
    <property type="evidence" value="ECO:0007669"/>
    <property type="project" value="UniProtKB-KW"/>
</dbReference>
<reference evidence="2 3" key="1">
    <citation type="submission" date="2019-06" db="EMBL/GenBank/DDBJ databases">
        <title>Sequencing the genomes of 1000 actinobacteria strains.</title>
        <authorList>
            <person name="Klenk H.-P."/>
        </authorList>
    </citation>
    <scope>NUCLEOTIDE SEQUENCE [LARGE SCALE GENOMIC DNA]</scope>
    <source>
        <strain evidence="2 3">DSM 18935</strain>
    </source>
</reference>
<organism evidence="2 3">
    <name type="scientific">Marihabitans asiaticum</name>
    <dbReference type="NCBI Taxonomy" id="415218"/>
    <lineage>
        <taxon>Bacteria</taxon>
        <taxon>Bacillati</taxon>
        <taxon>Actinomycetota</taxon>
        <taxon>Actinomycetes</taxon>
        <taxon>Micrococcales</taxon>
        <taxon>Intrasporangiaceae</taxon>
        <taxon>Marihabitans</taxon>
    </lineage>
</organism>
<gene>
    <name evidence="2" type="ORF">FB557_1538</name>
</gene>
<dbReference type="InterPro" id="IPR011048">
    <property type="entry name" value="Haem_d1_sf"/>
</dbReference>
<dbReference type="InterPro" id="IPR015943">
    <property type="entry name" value="WD40/YVTN_repeat-like_dom_sf"/>
</dbReference>
<dbReference type="GO" id="GO:0017057">
    <property type="term" value="F:6-phosphogluconolactonase activity"/>
    <property type="evidence" value="ECO:0007669"/>
    <property type="project" value="TreeGrafter"/>
</dbReference>
<protein>
    <submittedName>
        <fullName evidence="2">6-phosphogluconolactonase (Cycloisomerase 2 family)</fullName>
    </submittedName>
</protein>
<sequence length="335" mass="34980">MTAMWIGCYTGEMGEGEGVTRVDLSTGRQRVVTGGVPSPSWLVPVGDGVLAVSESEGGELTLLGPNGSLAAGRTGAGWPCHAARLTPSLLAVAHYGTGRVTTVELTDGAPGRVVDEVDLGGLPLGPRADRQDGSHPHQVVLDETRGEVLVPDLGADVVHRLALREGRLTRGGDVIEVPPGFGPRHLMLAGDLLLVVGELSSELWLGRWDEAKGWQQLGQRPSLVEPVAPDESSDEGGANLPSAVRLTDDDHVLVGNRGADRVSVFALDRGAGSLTAVRDVPAHGAWPRDLVVDGDDVWVACERGHAVTRVRWRGPGAGRLGERIATGSPTAVVLG</sequence>
<keyword evidence="3" id="KW-1185">Reference proteome</keyword>
<dbReference type="Pfam" id="PF10282">
    <property type="entry name" value="Lactonase"/>
    <property type="match status" value="1"/>
</dbReference>
<comment type="caution">
    <text evidence="2">The sequence shown here is derived from an EMBL/GenBank/DDBJ whole genome shotgun (WGS) entry which is preliminary data.</text>
</comment>
<dbReference type="EMBL" id="VIUW01000002">
    <property type="protein sequence ID" value="TWD15997.1"/>
    <property type="molecule type" value="Genomic_DNA"/>
</dbReference>
<dbReference type="RefSeq" id="WP_144856987.1">
    <property type="nucleotide sequence ID" value="NZ_BAAAYT010000001.1"/>
</dbReference>
<dbReference type="PANTHER" id="PTHR30344">
    <property type="entry name" value="6-PHOSPHOGLUCONOLACTONASE-RELATED"/>
    <property type="match status" value="1"/>
</dbReference>
<dbReference type="Gene3D" id="2.130.10.10">
    <property type="entry name" value="YVTN repeat-like/Quinoprotein amine dehydrogenase"/>
    <property type="match status" value="1"/>
</dbReference>
<dbReference type="AlphaFoldDB" id="A0A560WEA6"/>
<accession>A0A560WEA6</accession>
<dbReference type="InterPro" id="IPR050282">
    <property type="entry name" value="Cycloisomerase_2"/>
</dbReference>
<evidence type="ECO:0000256" key="1">
    <source>
        <dbReference type="ARBA" id="ARBA00005564"/>
    </source>
</evidence>
<dbReference type="SUPFAM" id="SSF51004">
    <property type="entry name" value="C-terminal (heme d1) domain of cytochrome cd1-nitrite reductase"/>
    <property type="match status" value="1"/>
</dbReference>
<name>A0A560WEA6_9MICO</name>
<dbReference type="InterPro" id="IPR019405">
    <property type="entry name" value="Lactonase_7-beta_prop"/>
</dbReference>
<keyword evidence="2" id="KW-0413">Isomerase</keyword>
<dbReference type="PANTHER" id="PTHR30344:SF1">
    <property type="entry name" value="6-PHOSPHOGLUCONOLACTONASE"/>
    <property type="match status" value="1"/>
</dbReference>
<dbReference type="OrthoDB" id="9790815at2"/>
<evidence type="ECO:0000313" key="2">
    <source>
        <dbReference type="EMBL" id="TWD15997.1"/>
    </source>
</evidence>
<proteinExistence type="inferred from homology"/>
<evidence type="ECO:0000313" key="3">
    <source>
        <dbReference type="Proteomes" id="UP000315628"/>
    </source>
</evidence>
<dbReference type="Proteomes" id="UP000315628">
    <property type="component" value="Unassembled WGS sequence"/>
</dbReference>
<comment type="similarity">
    <text evidence="1">Belongs to the cycloisomerase 2 family.</text>
</comment>